<evidence type="ECO:0000313" key="2">
    <source>
        <dbReference type="Proteomes" id="UP000054600"/>
    </source>
</evidence>
<dbReference type="RefSeq" id="WP_018576193.1">
    <property type="nucleotide sequence ID" value="NZ_KB892383.1"/>
</dbReference>
<name>A0A0W0YMP4_9GAMM</name>
<reference evidence="1 2" key="1">
    <citation type="submission" date="2015-11" db="EMBL/GenBank/DDBJ databases">
        <title>Genomic analysis of 38 Legionella species identifies large and diverse effector repertoires.</title>
        <authorList>
            <person name="Burstein D."/>
            <person name="Amaro F."/>
            <person name="Zusman T."/>
            <person name="Lifshitz Z."/>
            <person name="Cohen O."/>
            <person name="Gilbert J.A."/>
            <person name="Pupko T."/>
            <person name="Shuman H.A."/>
            <person name="Segal G."/>
        </authorList>
    </citation>
    <scope>NUCLEOTIDE SEQUENCE [LARGE SCALE GENOMIC DNA]</scope>
    <source>
        <strain evidence="1 2">ATCC 49655</strain>
    </source>
</reference>
<proteinExistence type="predicted"/>
<evidence type="ECO:0000313" key="1">
    <source>
        <dbReference type="EMBL" id="KTD57902.1"/>
    </source>
</evidence>
<dbReference type="AlphaFoldDB" id="A0A0W0YMP4"/>
<gene>
    <name evidence="1" type="ORF">Lsha_2180</name>
</gene>
<organism evidence="1 2">
    <name type="scientific">Legionella shakespearei DSM 23087</name>
    <dbReference type="NCBI Taxonomy" id="1122169"/>
    <lineage>
        <taxon>Bacteria</taxon>
        <taxon>Pseudomonadati</taxon>
        <taxon>Pseudomonadota</taxon>
        <taxon>Gammaproteobacteria</taxon>
        <taxon>Legionellales</taxon>
        <taxon>Legionellaceae</taxon>
        <taxon>Legionella</taxon>
    </lineage>
</organism>
<sequence length="314" mass="35474">MNLEQALKILGLTSESSQRDTMQAYVALAQPYITDSSNPARAEIEEAFNVVTADWTASNFLEHYQSADLSLSRFNCRIADTKKLDEPCMLFLHIPVNVDYYTLGMDPKNFHLVTEQTSKARYWVITSDPNDTSSRGIPPQSSPAYAPALQPLQTGYQFDASYNRIPNARMIPGFIRYAFEGITPRQLINVFYCNERISVLVPHLSSVTTDRLSDVSPTHLRALQDLRDRQRREPSEDVRRKLNSDITEYIETHLTGEHYVAEAGEVTMRFSPEDILAIQSHMDSVRMRHLPARFFAAAPEGATASTSSLSFSNK</sequence>
<dbReference type="Proteomes" id="UP000054600">
    <property type="component" value="Unassembled WGS sequence"/>
</dbReference>
<dbReference type="PATRIC" id="fig|1122169.6.peg.2502"/>
<dbReference type="EMBL" id="LNYW01000059">
    <property type="protein sequence ID" value="KTD57902.1"/>
    <property type="molecule type" value="Genomic_DNA"/>
</dbReference>
<accession>A0A0W0YMP4</accession>
<dbReference type="STRING" id="1122169.Lsha_2180"/>
<keyword evidence="2" id="KW-1185">Reference proteome</keyword>
<comment type="caution">
    <text evidence="1">The sequence shown here is derived from an EMBL/GenBank/DDBJ whole genome shotgun (WGS) entry which is preliminary data.</text>
</comment>
<protein>
    <submittedName>
        <fullName evidence="1">Uncharacterized protein</fullName>
    </submittedName>
</protein>